<feature type="transmembrane region" description="Helical" evidence="1">
    <location>
        <begin position="150"/>
        <end position="168"/>
    </location>
</feature>
<sequence>MDLIDIFQRLGLACAIGAAVGVERHWRERDEPEGARIAGIRTFTLISMTGGIAGLLDGVLTSGGVSGLIVASFVLTIAVVLLRFGLMEARAEGSFSATTVIAGITTFGLGALAVMGDMAVASATGAAMVTLLASREFLHGAIRRLTWVELRSAVVLLAMGFVILPLIPADPYGPFGGVSPRSLVILVILLASISYVGYVAVRLIGGGRGDLVAGAVGGLVSSTATTLAMARHSLTSANAAGPAAGAIAAGSVSLIRTALLMLALAPSLGERLLPGLLVAGALMLAIAFSLVARGVVAAEAELPGNPFELAQVVKMALLITVIAFIARAASQIFGDGGLYVVSALTALADVDAVSVTVAGMLLALSLDVATIAVGIAVTANMAAKVVYAGVAGSAGFALRLGAASLIAVAAGLIVTLGAGHV</sequence>
<keyword evidence="1" id="KW-0812">Transmembrane</keyword>
<comment type="caution">
    <text evidence="4">The sequence shown here is derived from an EMBL/GenBank/DDBJ whole genome shotgun (WGS) entry which is preliminary data.</text>
</comment>
<feature type="transmembrane region" description="Helical" evidence="1">
    <location>
        <begin position="242"/>
        <end position="264"/>
    </location>
</feature>
<feature type="transmembrane region" description="Helical" evidence="1">
    <location>
        <begin position="276"/>
        <end position="297"/>
    </location>
</feature>
<feature type="transmembrane region" description="Helical" evidence="1">
    <location>
        <begin position="338"/>
        <end position="362"/>
    </location>
</feature>
<feature type="transmembrane region" description="Helical" evidence="1">
    <location>
        <begin position="119"/>
        <end position="138"/>
    </location>
</feature>
<dbReference type="InterPro" id="IPR025105">
    <property type="entry name" value="DUF4010"/>
</dbReference>
<feature type="domain" description="DUF4010" evidence="3">
    <location>
        <begin position="188"/>
        <end position="392"/>
    </location>
</feature>
<dbReference type="PANTHER" id="PTHR39084">
    <property type="entry name" value="MEMBRANE PROTEIN-RELATED"/>
    <property type="match status" value="1"/>
</dbReference>
<organism evidence="4 5">
    <name type="scientific">Rhizobium rosettiformans W3</name>
    <dbReference type="NCBI Taxonomy" id="538378"/>
    <lineage>
        <taxon>Bacteria</taxon>
        <taxon>Pseudomonadati</taxon>
        <taxon>Pseudomonadota</taxon>
        <taxon>Alphaproteobacteria</taxon>
        <taxon>Hyphomicrobiales</taxon>
        <taxon>Rhizobiaceae</taxon>
        <taxon>Rhizobium/Agrobacterium group</taxon>
        <taxon>Rhizobium</taxon>
    </lineage>
</organism>
<name>A0A4S8QF36_9HYPH</name>
<gene>
    <name evidence="4" type="ORF">FAA86_02295</name>
</gene>
<proteinExistence type="predicted"/>
<accession>A0A4S8QF36</accession>
<dbReference type="RefSeq" id="WP_136538170.1">
    <property type="nucleotide sequence ID" value="NZ_STGU01000001.1"/>
</dbReference>
<evidence type="ECO:0000313" key="4">
    <source>
        <dbReference type="EMBL" id="THV39214.1"/>
    </source>
</evidence>
<feature type="transmembrane region" description="Helical" evidence="1">
    <location>
        <begin position="38"/>
        <end position="56"/>
    </location>
</feature>
<evidence type="ECO:0000313" key="5">
    <source>
        <dbReference type="Proteomes" id="UP000307378"/>
    </source>
</evidence>
<keyword evidence="1" id="KW-0472">Membrane</keyword>
<feature type="transmembrane region" description="Helical" evidence="1">
    <location>
        <begin position="397"/>
        <end position="418"/>
    </location>
</feature>
<evidence type="ECO:0000259" key="2">
    <source>
        <dbReference type="Pfam" id="PF02308"/>
    </source>
</evidence>
<dbReference type="EMBL" id="STGU01000001">
    <property type="protein sequence ID" value="THV39214.1"/>
    <property type="molecule type" value="Genomic_DNA"/>
</dbReference>
<feature type="transmembrane region" description="Helical" evidence="1">
    <location>
        <begin position="94"/>
        <end position="113"/>
    </location>
</feature>
<feature type="transmembrane region" description="Helical" evidence="1">
    <location>
        <begin position="211"/>
        <end position="230"/>
    </location>
</feature>
<feature type="transmembrane region" description="Helical" evidence="1">
    <location>
        <begin position="309"/>
        <end position="326"/>
    </location>
</feature>
<dbReference type="Pfam" id="PF13194">
    <property type="entry name" value="DUF4010"/>
    <property type="match status" value="1"/>
</dbReference>
<feature type="domain" description="MgtC/SapB/SrpB/YhiD N-terminal" evidence="2">
    <location>
        <begin position="10"/>
        <end position="139"/>
    </location>
</feature>
<dbReference type="AlphaFoldDB" id="A0A4S8QF36"/>
<reference evidence="4 5" key="1">
    <citation type="submission" date="2019-04" db="EMBL/GenBank/DDBJ databases">
        <title>genome sequence of strain W3.</title>
        <authorList>
            <person name="Gao J."/>
            <person name="Sun J."/>
        </authorList>
    </citation>
    <scope>NUCLEOTIDE SEQUENCE [LARGE SCALE GENOMIC DNA]</scope>
    <source>
        <strain evidence="4 5">W3</strain>
    </source>
</reference>
<protein>
    <submittedName>
        <fullName evidence="4">MgtC/SapB family protein</fullName>
    </submittedName>
</protein>
<dbReference type="Pfam" id="PF02308">
    <property type="entry name" value="MgtC"/>
    <property type="match status" value="1"/>
</dbReference>
<evidence type="ECO:0000256" key="1">
    <source>
        <dbReference type="SAM" id="Phobius"/>
    </source>
</evidence>
<dbReference type="Proteomes" id="UP000307378">
    <property type="component" value="Unassembled WGS sequence"/>
</dbReference>
<feature type="transmembrane region" description="Helical" evidence="1">
    <location>
        <begin position="62"/>
        <end position="82"/>
    </location>
</feature>
<dbReference type="PANTHER" id="PTHR39084:SF1">
    <property type="entry name" value="DUF4010 DOMAIN-CONTAINING PROTEIN"/>
    <property type="match status" value="1"/>
</dbReference>
<feature type="transmembrane region" description="Helical" evidence="1">
    <location>
        <begin position="368"/>
        <end position="390"/>
    </location>
</feature>
<keyword evidence="1" id="KW-1133">Transmembrane helix</keyword>
<evidence type="ECO:0000259" key="3">
    <source>
        <dbReference type="Pfam" id="PF13194"/>
    </source>
</evidence>
<feature type="transmembrane region" description="Helical" evidence="1">
    <location>
        <begin position="183"/>
        <end position="204"/>
    </location>
</feature>
<dbReference type="InterPro" id="IPR049177">
    <property type="entry name" value="MgtC_SapB_SrpB_YhiD_N"/>
</dbReference>